<evidence type="ECO:0000256" key="4">
    <source>
        <dbReference type="SAM" id="MobiDB-lite"/>
    </source>
</evidence>
<keyword evidence="5" id="KW-1133">Transmembrane helix</keyword>
<gene>
    <name evidence="6" type="ORF">OFUS_LOCUS4348</name>
</gene>
<feature type="region of interest" description="Disordered" evidence="4">
    <location>
        <begin position="265"/>
        <end position="331"/>
    </location>
</feature>
<dbReference type="EMBL" id="CAIIXF020000002">
    <property type="protein sequence ID" value="CAH1777290.1"/>
    <property type="molecule type" value="Genomic_DNA"/>
</dbReference>
<evidence type="ECO:0000256" key="2">
    <source>
        <dbReference type="ARBA" id="ARBA00023157"/>
    </source>
</evidence>
<evidence type="ECO:0000256" key="5">
    <source>
        <dbReference type="SAM" id="Phobius"/>
    </source>
</evidence>
<dbReference type="PROSITE" id="PS01180">
    <property type="entry name" value="CUB"/>
    <property type="match status" value="1"/>
</dbReference>
<evidence type="ECO:0000256" key="3">
    <source>
        <dbReference type="PROSITE-ProRule" id="PRU00059"/>
    </source>
</evidence>
<name>A0A8J1XLB8_OWEFU</name>
<comment type="caution">
    <text evidence="3">Lacks conserved residue(s) required for the propagation of feature annotation.</text>
</comment>
<feature type="non-terminal residue" evidence="6">
    <location>
        <position position="1"/>
    </location>
</feature>
<keyword evidence="7" id="KW-1185">Reference proteome</keyword>
<feature type="transmembrane region" description="Helical" evidence="5">
    <location>
        <begin position="102"/>
        <end position="124"/>
    </location>
</feature>
<dbReference type="Proteomes" id="UP000749559">
    <property type="component" value="Unassembled WGS sequence"/>
</dbReference>
<proteinExistence type="predicted"/>
<dbReference type="InterPro" id="IPR035914">
    <property type="entry name" value="Sperma_CUB_dom_sf"/>
</dbReference>
<keyword evidence="1" id="KW-0677">Repeat</keyword>
<accession>A0A8J1XLB8</accession>
<evidence type="ECO:0000313" key="7">
    <source>
        <dbReference type="Proteomes" id="UP000749559"/>
    </source>
</evidence>
<feature type="compositionally biased region" description="Basic and acidic residues" evidence="4">
    <location>
        <begin position="301"/>
        <end position="310"/>
    </location>
</feature>
<evidence type="ECO:0000313" key="6">
    <source>
        <dbReference type="EMBL" id="CAH1777290.1"/>
    </source>
</evidence>
<protein>
    <submittedName>
        <fullName evidence="6">Uncharacterized protein</fullName>
    </submittedName>
</protein>
<sequence length="331" mass="36665">LIFRLDKGYCDGSMTYLYAYDYKLTISSPGYPNAAYPGNAHCEWQIEAYNIKKHVQIHIDDFDLEYNPVCKDGDHLEFHDDVTVMNRDSSLNLYHSYVYTDLLVRVIIGVVAAILALTILYCIYRRYKRGQTSVHDSRGRPYGSAGPADNPGTQIITVNGTMNQHHASMGFPMIPVQPVSAISGIQPLQAGYVPALCPDPSDEMHAKNVQGGPPPYESRDFIGQGHEQRGQGRLPPINSVNVGGVIGSLPPLSVALFPERQVSSEVEPRFGPRSQLSNSVIPNSGTTEIAPAADASVQIQDGRHVSDDKTKRKKNKRREKRERDTDQNTTL</sequence>
<keyword evidence="5" id="KW-0812">Transmembrane</keyword>
<keyword evidence="5" id="KW-0472">Membrane</keyword>
<organism evidence="6 7">
    <name type="scientific">Owenia fusiformis</name>
    <name type="common">Polychaete worm</name>
    <dbReference type="NCBI Taxonomy" id="6347"/>
    <lineage>
        <taxon>Eukaryota</taxon>
        <taxon>Metazoa</taxon>
        <taxon>Spiralia</taxon>
        <taxon>Lophotrochozoa</taxon>
        <taxon>Annelida</taxon>
        <taxon>Polychaeta</taxon>
        <taxon>Sedentaria</taxon>
        <taxon>Canalipalpata</taxon>
        <taxon>Sabellida</taxon>
        <taxon>Oweniida</taxon>
        <taxon>Oweniidae</taxon>
        <taxon>Owenia</taxon>
    </lineage>
</organism>
<dbReference type="Pfam" id="PF00431">
    <property type="entry name" value="CUB"/>
    <property type="match status" value="1"/>
</dbReference>
<feature type="compositionally biased region" description="Basic and acidic residues" evidence="4">
    <location>
        <begin position="321"/>
        <end position="331"/>
    </location>
</feature>
<feature type="compositionally biased region" description="Polar residues" evidence="4">
    <location>
        <begin position="274"/>
        <end position="287"/>
    </location>
</feature>
<dbReference type="Gene3D" id="2.60.120.290">
    <property type="entry name" value="Spermadhesin, CUB domain"/>
    <property type="match status" value="1"/>
</dbReference>
<feature type="compositionally biased region" description="Basic residues" evidence="4">
    <location>
        <begin position="311"/>
        <end position="320"/>
    </location>
</feature>
<dbReference type="InterPro" id="IPR000859">
    <property type="entry name" value="CUB_dom"/>
</dbReference>
<dbReference type="PANTHER" id="PTHR24251">
    <property type="entry name" value="OVOCHYMASE-RELATED"/>
    <property type="match status" value="1"/>
</dbReference>
<evidence type="ECO:0000256" key="1">
    <source>
        <dbReference type="ARBA" id="ARBA00022737"/>
    </source>
</evidence>
<dbReference type="SUPFAM" id="SSF49854">
    <property type="entry name" value="Spermadhesin, CUB domain"/>
    <property type="match status" value="1"/>
</dbReference>
<dbReference type="AlphaFoldDB" id="A0A8J1XLB8"/>
<keyword evidence="2" id="KW-1015">Disulfide bond</keyword>
<dbReference type="CDD" id="cd00041">
    <property type="entry name" value="CUB"/>
    <property type="match status" value="1"/>
</dbReference>
<comment type="caution">
    <text evidence="6">The sequence shown here is derived from an EMBL/GenBank/DDBJ whole genome shotgun (WGS) entry which is preliminary data.</text>
</comment>
<reference evidence="6" key="1">
    <citation type="submission" date="2022-03" db="EMBL/GenBank/DDBJ databases">
        <authorList>
            <person name="Martin C."/>
        </authorList>
    </citation>
    <scope>NUCLEOTIDE SEQUENCE</scope>
</reference>